<evidence type="ECO:0000256" key="17">
    <source>
        <dbReference type="ARBA" id="ARBA00079624"/>
    </source>
</evidence>
<comment type="catalytic activity">
    <reaction evidence="6">
        <text>a (3S)-3-hydroxyacyl-CoA + NAD(+) = a 3-oxoacyl-CoA + NADH + H(+)</text>
        <dbReference type="Rhea" id="RHEA:22432"/>
        <dbReference type="ChEBI" id="CHEBI:15378"/>
        <dbReference type="ChEBI" id="CHEBI:57318"/>
        <dbReference type="ChEBI" id="CHEBI:57540"/>
        <dbReference type="ChEBI" id="CHEBI:57945"/>
        <dbReference type="ChEBI" id="CHEBI:90726"/>
        <dbReference type="EC" id="1.1.1.35"/>
    </reaction>
    <physiologicalReaction direction="left-to-right" evidence="6">
        <dbReference type="Rhea" id="RHEA:22433"/>
    </physiologicalReaction>
    <physiologicalReaction direction="right-to-left" evidence="6">
        <dbReference type="Rhea" id="RHEA:22434"/>
    </physiologicalReaction>
</comment>
<evidence type="ECO:0000256" key="2">
    <source>
        <dbReference type="ARBA" id="ARBA00023002"/>
    </source>
</evidence>
<evidence type="ECO:0000256" key="20">
    <source>
        <dbReference type="RuleBase" id="RU000363"/>
    </source>
</evidence>
<evidence type="ECO:0000256" key="1">
    <source>
        <dbReference type="ARBA" id="ARBA00006484"/>
    </source>
</evidence>
<comment type="catalytic activity">
    <reaction evidence="9">
        <text>cortisol + NAD(+) = 11beta,17alpha-dihydroxypregn-4-ene-3,20,21-trione + NADH + H(+)</text>
        <dbReference type="Rhea" id="RHEA:42012"/>
        <dbReference type="ChEBI" id="CHEBI:15378"/>
        <dbReference type="ChEBI" id="CHEBI:17650"/>
        <dbReference type="ChEBI" id="CHEBI:57540"/>
        <dbReference type="ChEBI" id="CHEBI:57945"/>
        <dbReference type="ChEBI" id="CHEBI:78595"/>
    </reaction>
    <physiologicalReaction direction="left-to-right" evidence="9">
        <dbReference type="Rhea" id="RHEA:42013"/>
    </physiologicalReaction>
</comment>
<comment type="catalytic activity">
    <reaction evidence="15">
        <text>11-dehydrocorticosterone + NAD(+) = pregn-4-ene-3,11,20,21-tetraone + NADH + H(+)</text>
        <dbReference type="Rhea" id="RHEA:42020"/>
        <dbReference type="ChEBI" id="CHEBI:15378"/>
        <dbReference type="ChEBI" id="CHEBI:57540"/>
        <dbReference type="ChEBI" id="CHEBI:57945"/>
        <dbReference type="ChEBI" id="CHEBI:78600"/>
        <dbReference type="ChEBI" id="CHEBI:78601"/>
    </reaction>
    <physiologicalReaction direction="left-to-right" evidence="15">
        <dbReference type="Rhea" id="RHEA:42021"/>
    </physiologicalReaction>
</comment>
<comment type="catalytic activity">
    <reaction evidence="13">
        <text>5alpha-pregnan-20beta-ol-3-one + NAD(+) = 5alpha-pregnane-3,20-dione + NADH + H(+)</text>
        <dbReference type="Rhea" id="RHEA:42008"/>
        <dbReference type="ChEBI" id="CHEBI:15378"/>
        <dbReference type="ChEBI" id="CHEBI:28952"/>
        <dbReference type="ChEBI" id="CHEBI:57540"/>
        <dbReference type="ChEBI" id="CHEBI:57945"/>
        <dbReference type="ChEBI" id="CHEBI:78594"/>
    </reaction>
    <physiologicalReaction direction="left-to-right" evidence="13">
        <dbReference type="Rhea" id="RHEA:42009"/>
    </physiologicalReaction>
</comment>
<evidence type="ECO:0000256" key="15">
    <source>
        <dbReference type="ARBA" id="ARBA00052668"/>
    </source>
</evidence>
<evidence type="ECO:0000256" key="12">
    <source>
        <dbReference type="ARBA" id="ARBA00051831"/>
    </source>
</evidence>
<evidence type="ECO:0000256" key="4">
    <source>
        <dbReference type="ARBA" id="ARBA00024072"/>
    </source>
</evidence>
<evidence type="ECO:0000256" key="13">
    <source>
        <dbReference type="ARBA" id="ARBA00052095"/>
    </source>
</evidence>
<evidence type="ECO:0000256" key="19">
    <source>
        <dbReference type="ARBA" id="ARBA00082399"/>
    </source>
</evidence>
<comment type="catalytic activity">
    <reaction evidence="11">
        <text>3beta,7beta-dihydroxy-5beta-cholan-24-oate + NAD(+) = 3beta-hydroxy-7-oxo-5beta-cholan-24-oate + NADH + H(+)</text>
        <dbReference type="Rhea" id="RHEA:42024"/>
        <dbReference type="ChEBI" id="CHEBI:15378"/>
        <dbReference type="ChEBI" id="CHEBI:57540"/>
        <dbReference type="ChEBI" id="CHEBI:57945"/>
        <dbReference type="ChEBI" id="CHEBI:78602"/>
        <dbReference type="ChEBI" id="CHEBI:78603"/>
    </reaction>
    <physiologicalReaction direction="left-to-right" evidence="11">
        <dbReference type="Rhea" id="RHEA:42025"/>
    </physiologicalReaction>
</comment>
<keyword evidence="21" id="KW-1185">Reference proteome</keyword>
<comment type="catalytic activity">
    <reaction evidence="14">
        <text>cortisone + NAD(+) = 17alpha-hydroxypregn-4-en-3,11,20-trione-21-al + NADH + H(+)</text>
        <dbReference type="Rhea" id="RHEA:42016"/>
        <dbReference type="ChEBI" id="CHEBI:15378"/>
        <dbReference type="ChEBI" id="CHEBI:16962"/>
        <dbReference type="ChEBI" id="CHEBI:57540"/>
        <dbReference type="ChEBI" id="CHEBI:57945"/>
        <dbReference type="ChEBI" id="CHEBI:78596"/>
    </reaction>
    <physiologicalReaction direction="left-to-right" evidence="14">
        <dbReference type="Rhea" id="RHEA:42017"/>
    </physiologicalReaction>
</comment>
<dbReference type="InterPro" id="IPR036291">
    <property type="entry name" value="NAD(P)-bd_dom_sf"/>
</dbReference>
<evidence type="ECO:0000256" key="6">
    <source>
        <dbReference type="ARBA" id="ARBA00050141"/>
    </source>
</evidence>
<dbReference type="PRINTS" id="PR00081">
    <property type="entry name" value="GDHRDH"/>
</dbReference>
<dbReference type="PROSITE" id="PS00061">
    <property type="entry name" value="ADH_SHORT"/>
    <property type="match status" value="1"/>
</dbReference>
<keyword evidence="2" id="KW-0560">Oxidoreductase</keyword>
<dbReference type="Proteomes" id="UP000095280">
    <property type="component" value="Unplaced"/>
</dbReference>
<reference evidence="22" key="1">
    <citation type="submission" date="2016-11" db="UniProtKB">
        <authorList>
            <consortium name="WormBaseParasite"/>
        </authorList>
    </citation>
    <scope>IDENTIFICATION</scope>
</reference>
<evidence type="ECO:0000256" key="10">
    <source>
        <dbReference type="ARBA" id="ARBA00051004"/>
    </source>
</evidence>
<organism evidence="21 22">
    <name type="scientific">Macrostomum lignano</name>
    <dbReference type="NCBI Taxonomy" id="282301"/>
    <lineage>
        <taxon>Eukaryota</taxon>
        <taxon>Metazoa</taxon>
        <taxon>Spiralia</taxon>
        <taxon>Lophotrochozoa</taxon>
        <taxon>Platyhelminthes</taxon>
        <taxon>Rhabditophora</taxon>
        <taxon>Macrostomorpha</taxon>
        <taxon>Macrostomida</taxon>
        <taxon>Macrostomidae</taxon>
        <taxon>Macrostomum</taxon>
    </lineage>
</organism>
<protein>
    <recommendedName>
        <fullName evidence="16">3-hydroxyacyl-CoA dehydrogenase type-2</fullName>
        <ecNumber evidence="3">1.1.1.53</ecNumber>
        <ecNumber evidence="4">1.1.1.62</ecNumber>
    </recommendedName>
    <alternativeName>
        <fullName evidence="18">3-hydroxyacyl-CoA dehydrogenase type II</fullName>
    </alternativeName>
    <alternativeName>
        <fullName evidence="19">Mitochondrial ribonuclease P protein 2</fullName>
    </alternativeName>
    <alternativeName>
        <fullName evidence="17">Type II HADH</fullName>
    </alternativeName>
</protein>
<dbReference type="PANTHER" id="PTHR43658:SF8">
    <property type="entry name" value="17-BETA-HYDROXYSTEROID DEHYDROGENASE 14-RELATED"/>
    <property type="match status" value="1"/>
</dbReference>
<dbReference type="GO" id="GO:0008210">
    <property type="term" value="P:estrogen metabolic process"/>
    <property type="evidence" value="ECO:0007669"/>
    <property type="project" value="TreeGrafter"/>
</dbReference>
<accession>A0A1I8GUQ5</accession>
<evidence type="ECO:0000256" key="5">
    <source>
        <dbReference type="ARBA" id="ARBA00049381"/>
    </source>
</evidence>
<dbReference type="PRINTS" id="PR00080">
    <property type="entry name" value="SDRFAMILY"/>
</dbReference>
<evidence type="ECO:0000256" key="14">
    <source>
        <dbReference type="ARBA" id="ARBA00052417"/>
    </source>
</evidence>
<evidence type="ECO:0000313" key="21">
    <source>
        <dbReference type="Proteomes" id="UP000095280"/>
    </source>
</evidence>
<proteinExistence type="inferred from homology"/>
<dbReference type="GO" id="GO:0005739">
    <property type="term" value="C:mitochondrion"/>
    <property type="evidence" value="ECO:0007669"/>
    <property type="project" value="TreeGrafter"/>
</dbReference>
<comment type="catalytic activity">
    <reaction evidence="5">
        <text>17beta-estradiol + NAD(+) = estrone + NADH + H(+)</text>
        <dbReference type="Rhea" id="RHEA:24612"/>
        <dbReference type="ChEBI" id="CHEBI:15378"/>
        <dbReference type="ChEBI" id="CHEBI:16469"/>
        <dbReference type="ChEBI" id="CHEBI:17263"/>
        <dbReference type="ChEBI" id="CHEBI:57540"/>
        <dbReference type="ChEBI" id="CHEBI:57945"/>
        <dbReference type="EC" id="1.1.1.62"/>
    </reaction>
    <physiologicalReaction direction="left-to-right" evidence="5">
        <dbReference type="Rhea" id="RHEA:24613"/>
    </physiologicalReaction>
</comment>
<evidence type="ECO:0000256" key="18">
    <source>
        <dbReference type="ARBA" id="ARBA00082293"/>
    </source>
</evidence>
<dbReference type="InterPro" id="IPR002347">
    <property type="entry name" value="SDR_fam"/>
</dbReference>
<evidence type="ECO:0000256" key="3">
    <source>
        <dbReference type="ARBA" id="ARBA00024071"/>
    </source>
</evidence>
<dbReference type="Pfam" id="PF00106">
    <property type="entry name" value="adh_short"/>
    <property type="match status" value="1"/>
</dbReference>
<evidence type="ECO:0000256" key="11">
    <source>
        <dbReference type="ARBA" id="ARBA00051637"/>
    </source>
</evidence>
<dbReference type="GO" id="GO:0004303">
    <property type="term" value="F:estradiol 17-beta-dehydrogenase [NAD(P)+] activity"/>
    <property type="evidence" value="ECO:0007669"/>
    <property type="project" value="UniProtKB-EC"/>
</dbReference>
<dbReference type="EC" id="1.1.1.53" evidence="3"/>
<sequence>IFAEAKHQCWSMAHIVKSVKGLRVLVTGGGSGLGSATVKRMLEGGARVIACDLAGEDSLPKGAVFQKTDVTCEKEVGAALAAATKQFGGLDVAVNCAGIGVAQRTYNWNKDAVHPLKEFARVLEVNACGTFNVCRLAAQLMAKNEPNEDGSRGVLVNTASVAAFDGQVGQVAYSASKGAIVGLTLPMARDLSPIGIRVVTIAPGLFDTPLLAKLPEKARKLLAANVPFPQRLGDPAEYAHLVEAIVTNPMLNGECIRLDGALRMMP</sequence>
<dbReference type="WBParaSite" id="maker-uti_cns_0003078-snap-gene-0.10-mRNA-1">
    <property type="protein sequence ID" value="maker-uti_cns_0003078-snap-gene-0.10-mRNA-1"/>
    <property type="gene ID" value="maker-uti_cns_0003078-snap-gene-0.10"/>
</dbReference>
<evidence type="ECO:0000256" key="8">
    <source>
        <dbReference type="ARBA" id="ARBA00050435"/>
    </source>
</evidence>
<comment type="catalytic activity">
    <reaction evidence="10">
        <text>(3S)-3-hydroxybutanoyl-CoA + NAD(+) = acetoacetyl-CoA + NADH + H(+)</text>
        <dbReference type="Rhea" id="RHEA:30799"/>
        <dbReference type="ChEBI" id="CHEBI:15378"/>
        <dbReference type="ChEBI" id="CHEBI:57286"/>
        <dbReference type="ChEBI" id="CHEBI:57316"/>
        <dbReference type="ChEBI" id="CHEBI:57540"/>
        <dbReference type="ChEBI" id="CHEBI:57945"/>
    </reaction>
    <physiologicalReaction direction="left-to-right" evidence="10">
        <dbReference type="Rhea" id="RHEA:30800"/>
    </physiologicalReaction>
    <physiologicalReaction direction="right-to-left" evidence="10">
        <dbReference type="Rhea" id="RHEA:30801"/>
    </physiologicalReaction>
</comment>
<dbReference type="GO" id="GO:0008209">
    <property type="term" value="P:androgen metabolic process"/>
    <property type="evidence" value="ECO:0007669"/>
    <property type="project" value="TreeGrafter"/>
</dbReference>
<comment type="catalytic activity">
    <reaction evidence="8">
        <text>17beta-hydroxy-5alpha-androstan-3-one + NAD(+) = 5alpha-androstan-3,17-dione + NADH + H(+)</text>
        <dbReference type="Rhea" id="RHEA:41992"/>
        <dbReference type="ChEBI" id="CHEBI:15378"/>
        <dbReference type="ChEBI" id="CHEBI:15994"/>
        <dbReference type="ChEBI" id="CHEBI:16330"/>
        <dbReference type="ChEBI" id="CHEBI:57540"/>
        <dbReference type="ChEBI" id="CHEBI:57945"/>
    </reaction>
    <physiologicalReaction direction="left-to-right" evidence="8">
        <dbReference type="Rhea" id="RHEA:41993"/>
    </physiologicalReaction>
</comment>
<dbReference type="CDD" id="cd05371">
    <property type="entry name" value="HSD10-like_SDR_c"/>
    <property type="match status" value="1"/>
</dbReference>
<dbReference type="Gene3D" id="3.40.50.720">
    <property type="entry name" value="NAD(P)-binding Rossmann-like Domain"/>
    <property type="match status" value="1"/>
</dbReference>
<comment type="catalytic activity">
    <reaction evidence="12">
        <text>ursodeoxycholate + NAD(+) = 7-oxolithocholate + NADH + H(+)</text>
        <dbReference type="Rhea" id="RHEA:42028"/>
        <dbReference type="ChEBI" id="CHEBI:15378"/>
        <dbReference type="ChEBI" id="CHEBI:57540"/>
        <dbReference type="ChEBI" id="CHEBI:57945"/>
        <dbReference type="ChEBI" id="CHEBI:78604"/>
        <dbReference type="ChEBI" id="CHEBI:78605"/>
    </reaction>
    <physiologicalReaction direction="left-to-right" evidence="12">
        <dbReference type="Rhea" id="RHEA:42029"/>
    </physiologicalReaction>
</comment>
<evidence type="ECO:0000256" key="9">
    <source>
        <dbReference type="ARBA" id="ARBA00050927"/>
    </source>
</evidence>
<evidence type="ECO:0000313" key="22">
    <source>
        <dbReference type="WBParaSite" id="maker-uti_cns_0003078-snap-gene-0.10-mRNA-1"/>
    </source>
</evidence>
<name>A0A1I8GUQ5_9PLAT</name>
<evidence type="ECO:0000256" key="16">
    <source>
        <dbReference type="ARBA" id="ARBA00072938"/>
    </source>
</evidence>
<dbReference type="InterPro" id="IPR020904">
    <property type="entry name" value="Sc_DH/Rdtase_CS"/>
</dbReference>
<dbReference type="SUPFAM" id="SSF51735">
    <property type="entry name" value="NAD(P)-binding Rossmann-fold domains"/>
    <property type="match status" value="1"/>
</dbReference>
<dbReference type="GO" id="GO:0006631">
    <property type="term" value="P:fatty acid metabolic process"/>
    <property type="evidence" value="ECO:0007669"/>
    <property type="project" value="TreeGrafter"/>
</dbReference>
<dbReference type="PANTHER" id="PTHR43658">
    <property type="entry name" value="SHORT-CHAIN DEHYDROGENASE/REDUCTASE"/>
    <property type="match status" value="1"/>
</dbReference>
<evidence type="ECO:0000256" key="7">
    <source>
        <dbReference type="ARBA" id="ARBA00050365"/>
    </source>
</evidence>
<dbReference type="GO" id="GO:0047044">
    <property type="term" value="F:androstan-3-alpha,17-beta-diol dehydrogenase (NAD+) activity"/>
    <property type="evidence" value="ECO:0007669"/>
    <property type="project" value="UniProtKB-EC"/>
</dbReference>
<dbReference type="AlphaFoldDB" id="A0A1I8GUQ5"/>
<dbReference type="EC" id="1.1.1.62" evidence="4"/>
<dbReference type="FunFam" id="3.40.50.720:FF:000215">
    <property type="entry name" value="3-hydroxyacyl-CoA dehydrogenase type-2"/>
    <property type="match status" value="1"/>
</dbReference>
<comment type="similarity">
    <text evidence="1 20">Belongs to the short-chain dehydrogenases/reductases (SDR) family.</text>
</comment>
<comment type="catalytic activity">
    <reaction evidence="7">
        <text>5alpha-androstane-3alpha,17beta-diol + NAD(+) = 17beta-hydroxy-5alpha-androstan-3-one + NADH + H(+)</text>
        <dbReference type="Rhea" id="RHEA:42004"/>
        <dbReference type="ChEBI" id="CHEBI:15378"/>
        <dbReference type="ChEBI" id="CHEBI:16330"/>
        <dbReference type="ChEBI" id="CHEBI:36713"/>
        <dbReference type="ChEBI" id="CHEBI:57540"/>
        <dbReference type="ChEBI" id="CHEBI:57945"/>
        <dbReference type="EC" id="1.1.1.53"/>
    </reaction>
    <physiologicalReaction direction="right-to-left" evidence="7">
        <dbReference type="Rhea" id="RHEA:42006"/>
    </physiologicalReaction>
</comment>
<dbReference type="GO" id="GO:0003857">
    <property type="term" value="F:(3S)-3-hydroxyacyl-CoA dehydrogenase (NAD+) activity"/>
    <property type="evidence" value="ECO:0007669"/>
    <property type="project" value="UniProtKB-EC"/>
</dbReference>